<reference evidence="2" key="1">
    <citation type="submission" date="2018-07" db="EMBL/GenBank/DDBJ databases">
        <title>Streptacidiphilus bronchialis DSM 106435 chromosome.</title>
        <authorList>
            <person name="Batra D."/>
            <person name="Gulvik C.A."/>
        </authorList>
    </citation>
    <scope>NUCLEOTIDE SEQUENCE [LARGE SCALE GENOMIC DNA]</scope>
    <source>
        <strain evidence="2">DSM 106435</strain>
    </source>
</reference>
<dbReference type="AlphaFoldDB" id="A0A345SYG8"/>
<accession>A0A345SYG8</accession>
<keyword evidence="2" id="KW-1185">Reference proteome</keyword>
<protein>
    <submittedName>
        <fullName evidence="1">Uncharacterized protein</fullName>
    </submittedName>
</protein>
<evidence type="ECO:0000313" key="2">
    <source>
        <dbReference type="Proteomes" id="UP000249340"/>
    </source>
</evidence>
<sequence>MTTMDLHRMWADAHQLYAVPTSAYAPDTDRSLSEQRAAWCSRLSDEAPNGQLLKTNVLFDMLRTAEKIHLLHVTHAFEHITHDGALRPSGGCLVGSIYCAPLIPEAGGLRMHNLASYILTKEVPATLSRSGATDRVPTPLVLEVTMPPHAYRELAGLDYLRLGSIHLHNYHGLKSLLSREERHQLHETVVGRTKNSAVFLSLAASIAHRGRSSEDEFSRILDAAIQNLPILGYIYFEALAEYLMLHSRSPETCRLAEQGELNNWLYKELLFSAFPGTPGRFDLSRFRPRLDDLEGLLAGLDPTLDGRHARTFLIERISYLTAAHLFTPGQTPDDWHRTRWDFKSASRQFGPLLGHLIHRELRTFRRYPDFYHYFDESKALQAWNYWNHMDIVIPFNGTIPKGEVGINPAYADAEYRVWRAEADNHGRVHPVEEIELKIAPRLIDTKHTLMRSTPPSKAASDR</sequence>
<dbReference type="EMBL" id="CP031264">
    <property type="protein sequence ID" value="AXI78773.1"/>
    <property type="molecule type" value="Genomic_DNA"/>
</dbReference>
<proteinExistence type="predicted"/>
<dbReference type="KEGG" id="stri:C7M71_016460"/>
<dbReference type="Proteomes" id="UP000249340">
    <property type="component" value="Chromosome"/>
</dbReference>
<organism evidence="1 2">
    <name type="scientific">Peterkaempfera bronchialis</name>
    <dbReference type="NCBI Taxonomy" id="2126346"/>
    <lineage>
        <taxon>Bacteria</taxon>
        <taxon>Bacillati</taxon>
        <taxon>Actinomycetota</taxon>
        <taxon>Actinomycetes</taxon>
        <taxon>Kitasatosporales</taxon>
        <taxon>Streptomycetaceae</taxon>
        <taxon>Peterkaempfera</taxon>
    </lineage>
</organism>
<name>A0A345SYG8_9ACTN</name>
<evidence type="ECO:0000313" key="1">
    <source>
        <dbReference type="EMBL" id="AXI78773.1"/>
    </source>
</evidence>
<dbReference type="OrthoDB" id="3496159at2"/>
<gene>
    <name evidence="1" type="ORF">C7M71_016460</name>
</gene>